<evidence type="ECO:0000256" key="8">
    <source>
        <dbReference type="ARBA" id="ARBA00023136"/>
    </source>
</evidence>
<accession>A8MCR2</accession>
<evidence type="ECO:0000256" key="11">
    <source>
        <dbReference type="HAMAP-Rule" id="MF_01117"/>
    </source>
</evidence>
<evidence type="ECO:0000313" key="12">
    <source>
        <dbReference type="EMBL" id="ABW01568.1"/>
    </source>
</evidence>
<dbReference type="EC" id="2.7.7.67" evidence="11"/>
<evidence type="ECO:0000256" key="6">
    <source>
        <dbReference type="ARBA" id="ARBA00022989"/>
    </source>
</evidence>
<dbReference type="KEGG" id="cma:Cmaq_0732"/>
<keyword evidence="8 11" id="KW-0472">Membrane</keyword>
<comment type="pathway">
    <text evidence="11">Membrane lipid metabolism; glycerophospholipid metabolism.</text>
</comment>
<dbReference type="InterPro" id="IPR032690">
    <property type="entry name" value="CarS"/>
</dbReference>
<dbReference type="AlphaFoldDB" id="A8MCR2"/>
<keyword evidence="13" id="KW-1185">Reference proteome</keyword>
<evidence type="ECO:0000256" key="7">
    <source>
        <dbReference type="ARBA" id="ARBA00023098"/>
    </source>
</evidence>
<dbReference type="UniPathway" id="UPA00940"/>
<comment type="cofactor">
    <cofactor evidence="11">
        <name>Mg(2+)</name>
        <dbReference type="ChEBI" id="CHEBI:18420"/>
    </cofactor>
</comment>
<keyword evidence="2 11" id="KW-0444">Lipid biosynthesis</keyword>
<comment type="catalytic activity">
    <reaction evidence="11">
        <text>2,3-bis-O-(geranylgeranyl)-sn-glycerol 1-phosphate + CTP + H(+) = CDP-2,3-bis-O-(geranylgeranyl)-sn-glycerol + diphosphate</text>
        <dbReference type="Rhea" id="RHEA:25690"/>
        <dbReference type="ChEBI" id="CHEBI:15378"/>
        <dbReference type="ChEBI" id="CHEBI:33019"/>
        <dbReference type="ChEBI" id="CHEBI:37563"/>
        <dbReference type="ChEBI" id="CHEBI:58837"/>
        <dbReference type="ChEBI" id="CHEBI:58838"/>
        <dbReference type="EC" id="2.7.7.67"/>
    </reaction>
</comment>
<dbReference type="EMBL" id="CP000852">
    <property type="protein sequence ID" value="ABW01568.1"/>
    <property type="molecule type" value="Genomic_DNA"/>
</dbReference>
<dbReference type="PANTHER" id="PTHR39650">
    <property type="entry name" value="CDP-ARCHAEOL SYNTHASE"/>
    <property type="match status" value="1"/>
</dbReference>
<organism evidence="12 13">
    <name type="scientific">Caldivirga maquilingensis (strain ATCC 700844 / DSM 13496 / JCM 10307 / IC-167)</name>
    <dbReference type="NCBI Taxonomy" id="397948"/>
    <lineage>
        <taxon>Archaea</taxon>
        <taxon>Thermoproteota</taxon>
        <taxon>Thermoprotei</taxon>
        <taxon>Thermoproteales</taxon>
        <taxon>Thermoproteaceae</taxon>
        <taxon>Caldivirga</taxon>
    </lineage>
</organism>
<evidence type="ECO:0000256" key="9">
    <source>
        <dbReference type="ARBA" id="ARBA00023209"/>
    </source>
</evidence>
<evidence type="ECO:0000256" key="10">
    <source>
        <dbReference type="ARBA" id="ARBA00023264"/>
    </source>
</evidence>
<dbReference type="NCBIfam" id="NF003114">
    <property type="entry name" value="PRK04032.1"/>
    <property type="match status" value="1"/>
</dbReference>
<dbReference type="STRING" id="397948.Cmaq_0732"/>
<keyword evidence="1 11" id="KW-1003">Cell membrane</keyword>
<dbReference type="GO" id="GO:0005886">
    <property type="term" value="C:plasma membrane"/>
    <property type="evidence" value="ECO:0007669"/>
    <property type="project" value="UniProtKB-SubCell"/>
</dbReference>
<keyword evidence="3 11" id="KW-0808">Transferase</keyword>
<gene>
    <name evidence="11" type="primary">carS</name>
    <name evidence="12" type="ordered locus">Cmaq_0732</name>
</gene>
<reference evidence="12 13" key="1">
    <citation type="submission" date="2007-10" db="EMBL/GenBank/DDBJ databases">
        <title>Complete sequence of Caldivirga maquilingensis IC-167.</title>
        <authorList>
            <consortium name="US DOE Joint Genome Institute"/>
            <person name="Copeland A."/>
            <person name="Lucas S."/>
            <person name="Lapidus A."/>
            <person name="Barry K."/>
            <person name="Glavina del Rio T."/>
            <person name="Dalin E."/>
            <person name="Tice H."/>
            <person name="Pitluck S."/>
            <person name="Saunders E."/>
            <person name="Brettin T."/>
            <person name="Bruce D."/>
            <person name="Detter J.C."/>
            <person name="Han C."/>
            <person name="Schmutz J."/>
            <person name="Larimer F."/>
            <person name="Land M."/>
            <person name="Hauser L."/>
            <person name="Kyrpides N."/>
            <person name="Ivanova N."/>
            <person name="Biddle J.F."/>
            <person name="Zhang Z."/>
            <person name="Fitz-Gibbon S.T."/>
            <person name="Lowe T.M."/>
            <person name="Saltikov C."/>
            <person name="House C.H."/>
            <person name="Richardson P."/>
        </authorList>
    </citation>
    <scope>NUCLEOTIDE SEQUENCE [LARGE SCALE GENOMIC DNA]</scope>
    <source>
        <strain evidence="13">ATCC 700844 / DSM 13496 / JCM 10307 / IC-167</strain>
    </source>
</reference>
<evidence type="ECO:0000256" key="1">
    <source>
        <dbReference type="ARBA" id="ARBA00022475"/>
    </source>
</evidence>
<dbReference type="InterPro" id="IPR002726">
    <property type="entry name" value="CarS_archaea"/>
</dbReference>
<keyword evidence="10 11" id="KW-1208">Phospholipid metabolism</keyword>
<keyword evidence="9 11" id="KW-0594">Phospholipid biosynthesis</keyword>
<evidence type="ECO:0000256" key="5">
    <source>
        <dbReference type="ARBA" id="ARBA00022842"/>
    </source>
</evidence>
<dbReference type="PANTHER" id="PTHR39650:SF1">
    <property type="entry name" value="CDP-ARCHAEOL SYNTHASE"/>
    <property type="match status" value="1"/>
</dbReference>
<evidence type="ECO:0000313" key="13">
    <source>
        <dbReference type="Proteomes" id="UP000001137"/>
    </source>
</evidence>
<dbReference type="GO" id="GO:0043338">
    <property type="term" value="F:CDP-2,3-bis-(O-geranylgeranyl)-sn-glycerol synthase activity"/>
    <property type="evidence" value="ECO:0007669"/>
    <property type="project" value="UniProtKB-EC"/>
</dbReference>
<protein>
    <recommendedName>
        <fullName evidence="11">CDP-archaeol synthase</fullName>
        <ecNumber evidence="11">2.7.7.67</ecNumber>
    </recommendedName>
    <alternativeName>
        <fullName evidence="11">CDP-2,3-bis-(O-geranylgeranyl)-sn-glycerol synthase</fullName>
    </alternativeName>
</protein>
<comment type="similarity">
    <text evidence="11">Belongs to the CDP-archaeol synthase family.</text>
</comment>
<keyword evidence="7 11" id="KW-0443">Lipid metabolism</keyword>
<evidence type="ECO:0000256" key="3">
    <source>
        <dbReference type="ARBA" id="ARBA00022679"/>
    </source>
</evidence>
<name>A8MCR2_CALMQ</name>
<keyword evidence="5 11" id="KW-0460">Magnesium</keyword>
<comment type="subcellular location">
    <subcellularLocation>
        <location evidence="11">Cell membrane</location>
        <topology evidence="11">Multi-pass membrane protein</topology>
    </subcellularLocation>
</comment>
<feature type="transmembrane region" description="Helical" evidence="11">
    <location>
        <begin position="66"/>
        <end position="86"/>
    </location>
</feature>
<dbReference type="Pfam" id="PF01864">
    <property type="entry name" value="CarS-like"/>
    <property type="match status" value="1"/>
</dbReference>
<evidence type="ECO:0000256" key="2">
    <source>
        <dbReference type="ARBA" id="ARBA00022516"/>
    </source>
</evidence>
<keyword evidence="6 11" id="KW-1133">Transmembrane helix</keyword>
<sequence>MRGRWISMNIGLLIAQALLIIWPPYVANATPVLAKRVFRGRLHPIDFNKSLKDGRRILGDGKTYEGFIMGVTLGTLGGYLVVYIIGSLTAPILKYPTMLDSFIMSVAALLGDMLGAFIKRRLGLRRGEPAPLLDQLDFLLASLLSLYLIDPSLLPLPVAVTAVLITPPIHLATNAGAYLLGLKNEPW</sequence>
<dbReference type="HAMAP" id="MF_01117">
    <property type="entry name" value="CDP_archaeol_synth"/>
    <property type="match status" value="1"/>
</dbReference>
<feature type="transmembrane region" description="Helical" evidence="11">
    <location>
        <begin position="98"/>
        <end position="118"/>
    </location>
</feature>
<comment type="function">
    <text evidence="11">Catalyzes the formation of CDP-2,3-bis-(O-geranylgeranyl)-sn-glycerol (CDP-archaeol) from 2,3-bis-(O-geranylgeranyl)-sn-glycerol 1-phosphate (DGGGP) and CTP. This reaction is the third ether-bond-formation step in the biosynthesis of archaeal membrane lipids.</text>
</comment>
<evidence type="ECO:0000256" key="4">
    <source>
        <dbReference type="ARBA" id="ARBA00022692"/>
    </source>
</evidence>
<dbReference type="GO" id="GO:0046474">
    <property type="term" value="P:glycerophospholipid biosynthetic process"/>
    <property type="evidence" value="ECO:0007669"/>
    <property type="project" value="UniProtKB-UniRule"/>
</dbReference>
<proteinExistence type="inferred from homology"/>
<dbReference type="eggNOG" id="arCOG04106">
    <property type="taxonomic scope" value="Archaea"/>
</dbReference>
<keyword evidence="4 11" id="KW-0812">Transmembrane</keyword>
<dbReference type="Proteomes" id="UP000001137">
    <property type="component" value="Chromosome"/>
</dbReference>
<dbReference type="HOGENOM" id="CLU_105710_0_0_2"/>